<accession>A0A9P7DM94</accession>
<proteinExistence type="predicted"/>
<keyword evidence="3" id="KW-1185">Reference proteome</keyword>
<dbReference type="GeneID" id="64593659"/>
<feature type="compositionally biased region" description="Basic and acidic residues" evidence="1">
    <location>
        <begin position="199"/>
        <end position="221"/>
    </location>
</feature>
<evidence type="ECO:0000256" key="1">
    <source>
        <dbReference type="SAM" id="MobiDB-lite"/>
    </source>
</evidence>
<reference evidence="2" key="1">
    <citation type="journal article" date="2020" name="New Phytol.">
        <title>Comparative genomics reveals dynamic genome evolution in host specialist ectomycorrhizal fungi.</title>
        <authorList>
            <person name="Lofgren L.A."/>
            <person name="Nguyen N.H."/>
            <person name="Vilgalys R."/>
            <person name="Ruytinx J."/>
            <person name="Liao H.L."/>
            <person name="Branco S."/>
            <person name="Kuo A."/>
            <person name="LaButti K."/>
            <person name="Lipzen A."/>
            <person name="Andreopoulos W."/>
            <person name="Pangilinan J."/>
            <person name="Riley R."/>
            <person name="Hundley H."/>
            <person name="Na H."/>
            <person name="Barry K."/>
            <person name="Grigoriev I.V."/>
            <person name="Stajich J.E."/>
            <person name="Kennedy P.G."/>
        </authorList>
    </citation>
    <scope>NUCLEOTIDE SEQUENCE</scope>
    <source>
        <strain evidence="2">S12</strain>
    </source>
</reference>
<dbReference type="AlphaFoldDB" id="A0A9P7DM94"/>
<organism evidence="2 3">
    <name type="scientific">Suillus plorans</name>
    <dbReference type="NCBI Taxonomy" id="116603"/>
    <lineage>
        <taxon>Eukaryota</taxon>
        <taxon>Fungi</taxon>
        <taxon>Dikarya</taxon>
        <taxon>Basidiomycota</taxon>
        <taxon>Agaricomycotina</taxon>
        <taxon>Agaricomycetes</taxon>
        <taxon>Agaricomycetidae</taxon>
        <taxon>Boletales</taxon>
        <taxon>Suillineae</taxon>
        <taxon>Suillaceae</taxon>
        <taxon>Suillus</taxon>
    </lineage>
</organism>
<feature type="region of interest" description="Disordered" evidence="1">
    <location>
        <begin position="186"/>
        <end position="230"/>
    </location>
</feature>
<evidence type="ECO:0000313" key="3">
    <source>
        <dbReference type="Proteomes" id="UP000719766"/>
    </source>
</evidence>
<sequence length="383" mass="42216">MTHELLGCRGRFEVPIKRSMSSRAHILQAIDLDHDAVMWQQLLVTTRSQSNIYVKVAAEYFGSKVHRWLRREYAPSGASKTGRDTDRTSARENIGSNVREMSGPPVKVSGLMSKCRIEWEVIIVQQALDINCESAEYKPSASSSATTCTCFLLLSAAAQPEPRPNTEVSRDRVFVQSIFELHHAIPNTANAMQKRPSRKREEGGEDNKGEEMDKMGRKEDISSSLSSVGSLGYNPRNGELGVIRSFHGVKSVVASLHSLGCESMGWRCDRIEQSCERVARGWGGACGGARGLQEDGTEVQEDEMELLKHTCKTTELTNMLNGTCVSGGSSAWKHWSIGGILKAYMGGALEAHKEVHRAGGLQGNARACTIIRWREGTEKCCLR</sequence>
<dbReference type="RefSeq" id="XP_041163084.1">
    <property type="nucleotide sequence ID" value="XM_041299895.1"/>
</dbReference>
<feature type="compositionally biased region" description="Basic and acidic residues" evidence="1">
    <location>
        <begin position="81"/>
        <end position="90"/>
    </location>
</feature>
<dbReference type="Proteomes" id="UP000719766">
    <property type="component" value="Unassembled WGS sequence"/>
</dbReference>
<name>A0A9P7DM94_9AGAM</name>
<evidence type="ECO:0000313" key="2">
    <source>
        <dbReference type="EMBL" id="KAG1798273.1"/>
    </source>
</evidence>
<comment type="caution">
    <text evidence="2">The sequence shown here is derived from an EMBL/GenBank/DDBJ whole genome shotgun (WGS) entry which is preliminary data.</text>
</comment>
<protein>
    <submittedName>
        <fullName evidence="2">Uncharacterized protein</fullName>
    </submittedName>
</protein>
<gene>
    <name evidence="2" type="ORF">HD556DRAFT_1306297</name>
</gene>
<feature type="region of interest" description="Disordered" evidence="1">
    <location>
        <begin position="75"/>
        <end position="101"/>
    </location>
</feature>
<dbReference type="EMBL" id="JABBWE010000014">
    <property type="protein sequence ID" value="KAG1798273.1"/>
    <property type="molecule type" value="Genomic_DNA"/>
</dbReference>